<proteinExistence type="predicted"/>
<dbReference type="AlphaFoldDB" id="A0A0R3WH31"/>
<dbReference type="WBParaSite" id="TASK_0001017401-mRNA-1">
    <property type="protein sequence ID" value="TASK_0001017401-mRNA-1"/>
    <property type="gene ID" value="TASK_0001017401"/>
</dbReference>
<reference evidence="1" key="1">
    <citation type="submission" date="2017-02" db="UniProtKB">
        <authorList>
            <consortium name="WormBaseParasite"/>
        </authorList>
    </citation>
    <scope>IDENTIFICATION</scope>
</reference>
<accession>A0A0R3WH31</accession>
<evidence type="ECO:0000313" key="1">
    <source>
        <dbReference type="WBParaSite" id="TASK_0001017401-mRNA-1"/>
    </source>
</evidence>
<organism evidence="1">
    <name type="scientific">Taenia asiatica</name>
    <name type="common">Asian tapeworm</name>
    <dbReference type="NCBI Taxonomy" id="60517"/>
    <lineage>
        <taxon>Eukaryota</taxon>
        <taxon>Metazoa</taxon>
        <taxon>Spiralia</taxon>
        <taxon>Lophotrochozoa</taxon>
        <taxon>Platyhelminthes</taxon>
        <taxon>Cestoda</taxon>
        <taxon>Eucestoda</taxon>
        <taxon>Cyclophyllidea</taxon>
        <taxon>Taeniidae</taxon>
        <taxon>Taenia</taxon>
    </lineage>
</organism>
<sequence>LEFLAKLTKEDSKSETPSTRLINDPTIVAFQIVSSLRPQHAAVTVSSFSVDGEAGDDAIILAAEELTTEAESQAPLGA</sequence>
<protein>
    <submittedName>
        <fullName evidence="1">VPS13_mid_rpt domain-containing protein</fullName>
    </submittedName>
</protein>
<name>A0A0R3WH31_TAEAS</name>